<evidence type="ECO:0000313" key="1">
    <source>
        <dbReference type="EMBL" id="QHT36590.1"/>
    </source>
</evidence>
<dbReference type="EMBL" id="MN738747">
    <property type="protein sequence ID" value="QHT36590.1"/>
    <property type="molecule type" value="Genomic_DNA"/>
</dbReference>
<evidence type="ECO:0008006" key="2">
    <source>
        <dbReference type="Google" id="ProtNLM"/>
    </source>
</evidence>
<dbReference type="SUPFAM" id="SSF56059">
    <property type="entry name" value="Glutathione synthetase ATP-binding domain-like"/>
    <property type="match status" value="1"/>
</dbReference>
<sequence>MKTIGVIIGTEDEAVSKKYYNSNKSSLKVLEDYDIYSDYIPYDFAIFAEIKKQGEKKGVNVVPLFGNELTLKDCNKCDCIFSIFEGVYSFMNGGMDQYKKYMSILRKTNAKVFPSQKMQQFIIDKHKYMKYLGDKKYNIPPTKFIDLSRTTTKSILQFINKNKLNEIIIKPELGAFKSGFKIIKNPTEKKIDAQLERLRKQEYKRLLLQPFIPEFNKFGEIKTYWINGKNIYSYKQQWKDGEGVFKHQDKIDPDLLKECLVTGKKLVDDLFKDQEPLVQCRIDFACCMDNDKRCRDFFINEIEICPTLSDHKYEANGDGWKFLAKEVLNFCGV</sequence>
<accession>A0A6C0F9M7</accession>
<reference evidence="1" key="1">
    <citation type="journal article" date="2020" name="Nature">
        <title>Giant virus diversity and host interactions through global metagenomics.</title>
        <authorList>
            <person name="Schulz F."/>
            <person name="Roux S."/>
            <person name="Paez-Espino D."/>
            <person name="Jungbluth S."/>
            <person name="Walsh D.A."/>
            <person name="Denef V.J."/>
            <person name="McMahon K.D."/>
            <person name="Konstantinidis K.T."/>
            <person name="Eloe-Fadrosh E.A."/>
            <person name="Kyrpides N.C."/>
            <person name="Woyke T."/>
        </authorList>
    </citation>
    <scope>NUCLEOTIDE SEQUENCE</scope>
    <source>
        <strain evidence="1">GVMAG-S-ERX555931-87</strain>
    </source>
</reference>
<name>A0A6C0F9M7_9ZZZZ</name>
<dbReference type="AlphaFoldDB" id="A0A6C0F9M7"/>
<protein>
    <recommendedName>
        <fullName evidence="2">ATP-grasp domain-containing protein</fullName>
    </recommendedName>
</protein>
<proteinExistence type="predicted"/>
<organism evidence="1">
    <name type="scientific">viral metagenome</name>
    <dbReference type="NCBI Taxonomy" id="1070528"/>
    <lineage>
        <taxon>unclassified sequences</taxon>
        <taxon>metagenomes</taxon>
        <taxon>organismal metagenomes</taxon>
    </lineage>
</organism>